<evidence type="ECO:0000256" key="5">
    <source>
        <dbReference type="PROSITE-ProRule" id="PRU00169"/>
    </source>
</evidence>
<reference evidence="11" key="2">
    <citation type="submission" date="2022-10" db="EMBL/GenBank/DDBJ databases">
        <authorList>
            <person name="Aronson H.S."/>
        </authorList>
    </citation>
    <scope>NUCLEOTIDE SEQUENCE</scope>
    <source>
        <strain evidence="11">RS19-109</strain>
    </source>
</reference>
<keyword evidence="11" id="KW-0547">Nucleotide-binding</keyword>
<comment type="catalytic activity">
    <reaction evidence="1">
        <text>ATP + protein L-histidine = ADP + protein N-phospho-L-histidine.</text>
        <dbReference type="EC" id="2.7.13.3"/>
    </reaction>
</comment>
<evidence type="ECO:0000256" key="2">
    <source>
        <dbReference type="ARBA" id="ARBA00012438"/>
    </source>
</evidence>
<dbReference type="Gene3D" id="3.30.450.40">
    <property type="match status" value="1"/>
</dbReference>
<dbReference type="Pfam" id="PF13185">
    <property type="entry name" value="GAF_2"/>
    <property type="match status" value="1"/>
</dbReference>
<keyword evidence="4" id="KW-0418">Kinase</keyword>
<dbReference type="PANTHER" id="PTHR43065:SF50">
    <property type="entry name" value="HISTIDINE KINASE"/>
    <property type="match status" value="1"/>
</dbReference>
<dbReference type="PROSITE" id="PS50110">
    <property type="entry name" value="RESPONSE_REGULATORY"/>
    <property type="match status" value="1"/>
</dbReference>
<evidence type="ECO:0000259" key="10">
    <source>
        <dbReference type="PROSITE" id="PS50113"/>
    </source>
</evidence>
<feature type="region of interest" description="Disordered" evidence="6">
    <location>
        <begin position="1"/>
        <end position="21"/>
    </location>
</feature>
<dbReference type="Pfam" id="PF02518">
    <property type="entry name" value="HATPase_c"/>
    <property type="match status" value="1"/>
</dbReference>
<dbReference type="InterPro" id="IPR003594">
    <property type="entry name" value="HATPase_dom"/>
</dbReference>
<dbReference type="PROSITE" id="PS50113">
    <property type="entry name" value="PAC"/>
    <property type="match status" value="1"/>
</dbReference>
<dbReference type="InterPro" id="IPR013655">
    <property type="entry name" value="PAS_fold_3"/>
</dbReference>
<dbReference type="PANTHER" id="PTHR43065">
    <property type="entry name" value="SENSOR HISTIDINE KINASE"/>
    <property type="match status" value="1"/>
</dbReference>
<evidence type="ECO:0000313" key="12">
    <source>
        <dbReference type="Proteomes" id="UP001154240"/>
    </source>
</evidence>
<dbReference type="InterPro" id="IPR003018">
    <property type="entry name" value="GAF"/>
</dbReference>
<dbReference type="Pfam" id="PF00072">
    <property type="entry name" value="Response_reg"/>
    <property type="match status" value="1"/>
</dbReference>
<dbReference type="Pfam" id="PF13426">
    <property type="entry name" value="PAS_9"/>
    <property type="match status" value="1"/>
</dbReference>
<feature type="modified residue" description="4-aspartylphosphate" evidence="5">
    <location>
        <position position="782"/>
    </location>
</feature>
<name>A0A9X4MCZ3_9BACT</name>
<dbReference type="CDD" id="cd00130">
    <property type="entry name" value="PAS"/>
    <property type="match status" value="1"/>
</dbReference>
<dbReference type="NCBIfam" id="TIGR00229">
    <property type="entry name" value="sensory_box"/>
    <property type="match status" value="1"/>
</dbReference>
<feature type="domain" description="Response regulatory" evidence="8">
    <location>
        <begin position="731"/>
        <end position="847"/>
    </location>
</feature>
<dbReference type="Gene3D" id="3.30.565.10">
    <property type="entry name" value="Histidine kinase-like ATPase, C-terminal domain"/>
    <property type="match status" value="1"/>
</dbReference>
<feature type="domain" description="PAC" evidence="10">
    <location>
        <begin position="410"/>
        <end position="462"/>
    </location>
</feature>
<dbReference type="InterPro" id="IPR036097">
    <property type="entry name" value="HisK_dim/P_sf"/>
</dbReference>
<dbReference type="PRINTS" id="PR00344">
    <property type="entry name" value="BCTRLSENSOR"/>
</dbReference>
<keyword evidence="5" id="KW-0597">Phosphoprotein</keyword>
<evidence type="ECO:0000259" key="7">
    <source>
        <dbReference type="PROSITE" id="PS50109"/>
    </source>
</evidence>
<dbReference type="AlphaFoldDB" id="A0A9X4MCZ3"/>
<dbReference type="InterPro" id="IPR000700">
    <property type="entry name" value="PAS-assoc_C"/>
</dbReference>
<dbReference type="RefSeq" id="WP_307632308.1">
    <property type="nucleotide sequence ID" value="NZ_JAPHEH010000001.1"/>
</dbReference>
<dbReference type="InterPro" id="IPR001789">
    <property type="entry name" value="Sig_transdc_resp-reg_receiver"/>
</dbReference>
<dbReference type="SUPFAM" id="SSF52172">
    <property type="entry name" value="CheY-like"/>
    <property type="match status" value="1"/>
</dbReference>
<dbReference type="SMART" id="SM00065">
    <property type="entry name" value="GAF"/>
    <property type="match status" value="1"/>
</dbReference>
<reference evidence="11" key="1">
    <citation type="journal article" date="2022" name="bioRxiv">
        <title>Thiovibrio frasassiensisgen. nov., sp. nov., an autotrophic, elemental sulfur disproportionating bacterium isolated from sulfidic karst sediment, and proposal of Thiovibrionaceae fam. nov.</title>
        <authorList>
            <person name="Aronson H."/>
            <person name="Thomas C."/>
            <person name="Bhattacharyya M."/>
            <person name="Eckstein S."/>
            <person name="Jensen S."/>
            <person name="Barco R."/>
            <person name="Macalady J."/>
            <person name="Amend J."/>
        </authorList>
    </citation>
    <scope>NUCLEOTIDE SEQUENCE</scope>
    <source>
        <strain evidence="11">RS19-109</strain>
    </source>
</reference>
<comment type="caution">
    <text evidence="11">The sequence shown here is derived from an EMBL/GenBank/DDBJ whole genome shotgun (WGS) entry which is preliminary data.</text>
</comment>
<dbReference type="Proteomes" id="UP001154240">
    <property type="component" value="Unassembled WGS sequence"/>
</dbReference>
<dbReference type="EC" id="2.7.13.3" evidence="2"/>
<dbReference type="GO" id="GO:0005524">
    <property type="term" value="F:ATP binding"/>
    <property type="evidence" value="ECO:0007669"/>
    <property type="project" value="UniProtKB-KW"/>
</dbReference>
<keyword evidence="11" id="KW-0067">ATP-binding</keyword>
<dbReference type="InterPro" id="IPR035965">
    <property type="entry name" value="PAS-like_dom_sf"/>
</dbReference>
<evidence type="ECO:0000313" key="11">
    <source>
        <dbReference type="EMBL" id="MDG4475334.1"/>
    </source>
</evidence>
<dbReference type="InterPro" id="IPR004358">
    <property type="entry name" value="Sig_transdc_His_kin-like_C"/>
</dbReference>
<evidence type="ECO:0000259" key="9">
    <source>
        <dbReference type="PROSITE" id="PS50112"/>
    </source>
</evidence>
<keyword evidence="3" id="KW-0808">Transferase</keyword>
<dbReference type="InterPro" id="IPR011006">
    <property type="entry name" value="CheY-like_superfamily"/>
</dbReference>
<proteinExistence type="predicted"/>
<accession>A0A9X4MCZ3</accession>
<dbReference type="Gene3D" id="3.30.450.20">
    <property type="entry name" value="PAS domain"/>
    <property type="match status" value="2"/>
</dbReference>
<dbReference type="EMBL" id="JAPHEH010000001">
    <property type="protein sequence ID" value="MDG4475334.1"/>
    <property type="molecule type" value="Genomic_DNA"/>
</dbReference>
<dbReference type="SMART" id="SM00387">
    <property type="entry name" value="HATPase_c"/>
    <property type="match status" value="1"/>
</dbReference>
<evidence type="ECO:0000256" key="6">
    <source>
        <dbReference type="SAM" id="MobiDB-lite"/>
    </source>
</evidence>
<dbReference type="Gene3D" id="3.40.50.2300">
    <property type="match status" value="1"/>
</dbReference>
<dbReference type="InterPro" id="IPR005467">
    <property type="entry name" value="His_kinase_dom"/>
</dbReference>
<gene>
    <name evidence="11" type="ORF">OLX77_04060</name>
</gene>
<dbReference type="SUPFAM" id="SSF47384">
    <property type="entry name" value="Homodimeric domain of signal transducing histidine kinase"/>
    <property type="match status" value="1"/>
</dbReference>
<protein>
    <recommendedName>
        <fullName evidence="2">histidine kinase</fullName>
        <ecNumber evidence="2">2.7.13.3</ecNumber>
    </recommendedName>
</protein>
<dbReference type="SUPFAM" id="SSF55785">
    <property type="entry name" value="PYP-like sensor domain (PAS domain)"/>
    <property type="match status" value="2"/>
</dbReference>
<dbReference type="SUPFAM" id="SSF55874">
    <property type="entry name" value="ATPase domain of HSP90 chaperone/DNA topoisomerase II/histidine kinase"/>
    <property type="match status" value="1"/>
</dbReference>
<dbReference type="Gene3D" id="1.10.287.130">
    <property type="match status" value="1"/>
</dbReference>
<dbReference type="PROSITE" id="PS50112">
    <property type="entry name" value="PAS"/>
    <property type="match status" value="1"/>
</dbReference>
<dbReference type="InterPro" id="IPR000014">
    <property type="entry name" value="PAS"/>
</dbReference>
<dbReference type="GO" id="GO:0000155">
    <property type="term" value="F:phosphorelay sensor kinase activity"/>
    <property type="evidence" value="ECO:0007669"/>
    <property type="project" value="InterPro"/>
</dbReference>
<dbReference type="InterPro" id="IPR001610">
    <property type="entry name" value="PAC"/>
</dbReference>
<dbReference type="PROSITE" id="PS50109">
    <property type="entry name" value="HIS_KIN"/>
    <property type="match status" value="1"/>
</dbReference>
<evidence type="ECO:0000256" key="3">
    <source>
        <dbReference type="ARBA" id="ARBA00022679"/>
    </source>
</evidence>
<dbReference type="InterPro" id="IPR029016">
    <property type="entry name" value="GAF-like_dom_sf"/>
</dbReference>
<keyword evidence="12" id="KW-1185">Reference proteome</keyword>
<evidence type="ECO:0000256" key="1">
    <source>
        <dbReference type="ARBA" id="ARBA00000085"/>
    </source>
</evidence>
<evidence type="ECO:0000256" key="4">
    <source>
        <dbReference type="ARBA" id="ARBA00022777"/>
    </source>
</evidence>
<dbReference type="InterPro" id="IPR036890">
    <property type="entry name" value="HATPase_C_sf"/>
</dbReference>
<feature type="domain" description="Histidine kinase" evidence="7">
    <location>
        <begin position="482"/>
        <end position="721"/>
    </location>
</feature>
<organism evidence="11 12">
    <name type="scientific">Thiovibrio frasassiensis</name>
    <dbReference type="NCBI Taxonomy" id="2984131"/>
    <lineage>
        <taxon>Bacteria</taxon>
        <taxon>Pseudomonadati</taxon>
        <taxon>Thermodesulfobacteriota</taxon>
        <taxon>Desulfobulbia</taxon>
        <taxon>Desulfobulbales</taxon>
        <taxon>Thiovibrionaceae</taxon>
        <taxon>Thiovibrio</taxon>
    </lineage>
</organism>
<dbReference type="SMART" id="SM00448">
    <property type="entry name" value="REC"/>
    <property type="match status" value="1"/>
</dbReference>
<dbReference type="CDD" id="cd00156">
    <property type="entry name" value="REC"/>
    <property type="match status" value="1"/>
</dbReference>
<dbReference type="SMART" id="SM00086">
    <property type="entry name" value="PAC"/>
    <property type="match status" value="1"/>
</dbReference>
<dbReference type="SUPFAM" id="SSF55781">
    <property type="entry name" value="GAF domain-like"/>
    <property type="match status" value="1"/>
</dbReference>
<feature type="domain" description="PAS" evidence="9">
    <location>
        <begin position="334"/>
        <end position="408"/>
    </location>
</feature>
<sequence>MTSQKNPAAEQQTQRPQDSTTADTLSCQHKFLKILDSLDAIVYVADMQSYELLFVNRYTRKLFGEIEGAICWQSLQQGQTSPCPFCSNAKLIDGNGRPVGEYSWELCNTKNNHWYHMVDRAIEWGDGRIVRLEIATDISEAKLAHEALARRSRALEVLRKCNEALIRARSETDLLHDICRLVVEIGNYRLAWVGYAMHDQQKSVKPMAQFGDEDGFLASVQASWTDTLVGGRGPVGTAIATGKRVLLQDTASSAASCPWRDEAVKRGYGAALSLPLPVDQEIVGALTIYAANSIAFDAEEVLLLEELAHNLAYGLHSLRIQKIAECTQAELARSNEKLALLLDSLPIIPFTRTADKDFSFTYMSNVVEAITGYSPEQFLQTPRFWLEHLHPEDRARAVTGLDSLHKEENQQCECRFQVADGSYKWFASNLRAVRHPSGELRYIIGTWQDISEEKKLQLQSEQRLQQIIQADKLASLGQVVAGVAHEINNPNSFITYNMPLLEESWEAFSPIISEFSQRHPEKTAGNITFAEMAEEMGEIIAAIKTGSDRINTIVAKLKDFARLDEASPSKLVDINKVINDSLTIVGAQARKLVGNITVDLTEGLPPFYGHFQKLEQVVANLIMNASQAVLSKDKGAISIHSRYVKRLNAILIEVEDNGRGIPREAAGHIFDPFFTTNRDRGGTGLGLSVSYGLIQEHNGKIGVLSRPGLGTKFTIFLPVDRRQSPLDLHPTILCVDDDPLVLSLLQSFFVEVQKIPVEFMKNGQEVLSLLEEHPEIDLVLSDIAMPGINGWQLLKQIKEKFPLLPVILISGDPIEAQHLREDNPQPDHFMAKPLDFQVLITVINSLGRQQL</sequence>
<dbReference type="Pfam" id="PF08447">
    <property type="entry name" value="PAS_3"/>
    <property type="match status" value="1"/>
</dbReference>
<evidence type="ECO:0000259" key="8">
    <source>
        <dbReference type="PROSITE" id="PS50110"/>
    </source>
</evidence>
<dbReference type="SMART" id="SM00091">
    <property type="entry name" value="PAS"/>
    <property type="match status" value="2"/>
</dbReference>